<feature type="transmembrane region" description="Helical" evidence="13">
    <location>
        <begin position="119"/>
        <end position="135"/>
    </location>
</feature>
<keyword evidence="4 13" id="KW-1003">Cell membrane</keyword>
<feature type="binding site" description="M2 metal binding site" evidence="13">
    <location>
        <position position="195"/>
    </location>
    <ligand>
        <name>Fe(2+)</name>
        <dbReference type="ChEBI" id="CHEBI:29033"/>
    </ligand>
</feature>
<keyword evidence="10" id="KW-0408">Iron</keyword>
<evidence type="ECO:0000256" key="3">
    <source>
        <dbReference type="ARBA" id="ARBA00022448"/>
    </source>
</evidence>
<dbReference type="Pfam" id="PF02535">
    <property type="entry name" value="Zip"/>
    <property type="match status" value="1"/>
</dbReference>
<keyword evidence="6" id="KW-0479">Metal-binding</keyword>
<dbReference type="PANTHER" id="PTHR11040:SF205">
    <property type="entry name" value="ZINC TRANSPORTER ZUPT"/>
    <property type="match status" value="1"/>
</dbReference>
<dbReference type="GO" id="GO:0005886">
    <property type="term" value="C:plasma membrane"/>
    <property type="evidence" value="ECO:0007669"/>
    <property type="project" value="UniProtKB-SubCell"/>
</dbReference>
<feature type="transmembrane region" description="Helical" evidence="13">
    <location>
        <begin position="247"/>
        <end position="268"/>
    </location>
</feature>
<dbReference type="PANTHER" id="PTHR11040">
    <property type="entry name" value="ZINC/IRON TRANSPORTER"/>
    <property type="match status" value="1"/>
</dbReference>
<dbReference type="NCBIfam" id="NF003243">
    <property type="entry name" value="PRK04201.1"/>
    <property type="match status" value="1"/>
</dbReference>
<dbReference type="EMBL" id="DPXL01000163">
    <property type="protein sequence ID" value="HCM32257.1"/>
    <property type="molecule type" value="Genomic_DNA"/>
</dbReference>
<evidence type="ECO:0000256" key="13">
    <source>
        <dbReference type="HAMAP-Rule" id="MF_00548"/>
    </source>
</evidence>
<dbReference type="AlphaFoldDB" id="A0A3D3G3V4"/>
<feature type="binding site" description="M2 metal binding site" evidence="13">
    <location>
        <position position="166"/>
    </location>
    <ligand>
        <name>Fe(2+)</name>
        <dbReference type="ChEBI" id="CHEBI:29033"/>
    </ligand>
</feature>
<comment type="caution">
    <text evidence="14">The sequence shown here is derived from an EMBL/GenBank/DDBJ whole genome shotgun (WGS) entry which is preliminary data.</text>
</comment>
<evidence type="ECO:0000313" key="15">
    <source>
        <dbReference type="Proteomes" id="UP000262257"/>
    </source>
</evidence>
<protein>
    <recommendedName>
        <fullName evidence="13">Zinc transporter ZupT</fullName>
    </recommendedName>
</protein>
<keyword evidence="5 13" id="KW-0812">Transmembrane</keyword>
<feature type="transmembrane region" description="Helical" evidence="13">
    <location>
        <begin position="155"/>
        <end position="176"/>
    </location>
</feature>
<dbReference type="InterPro" id="IPR023498">
    <property type="entry name" value="Zn_transptr_ZupT"/>
</dbReference>
<evidence type="ECO:0000256" key="1">
    <source>
        <dbReference type="ARBA" id="ARBA00004651"/>
    </source>
</evidence>
<comment type="catalytic activity">
    <reaction evidence="13">
        <text>Zn(2+)(in) = Zn(2+)(out)</text>
        <dbReference type="Rhea" id="RHEA:29351"/>
        <dbReference type="ChEBI" id="CHEBI:29105"/>
    </reaction>
</comment>
<dbReference type="Proteomes" id="UP000262257">
    <property type="component" value="Unassembled WGS sequence"/>
</dbReference>
<dbReference type="GO" id="GO:0046872">
    <property type="term" value="F:metal ion binding"/>
    <property type="evidence" value="ECO:0007669"/>
    <property type="project" value="UniProtKB-KW"/>
</dbReference>
<feature type="binding site" description="M1 metal binding site" evidence="13">
    <location>
        <position position="137"/>
    </location>
    <ligand>
        <name>Zn(2+)</name>
        <dbReference type="ChEBI" id="CHEBI:29105"/>
    </ligand>
</feature>
<dbReference type="InterPro" id="IPR003689">
    <property type="entry name" value="ZIP"/>
</dbReference>
<feature type="binding site" description="M2 metal binding site" evidence="13">
    <location>
        <position position="163"/>
    </location>
    <ligand>
        <name>Fe(2+)</name>
        <dbReference type="ChEBI" id="CHEBI:29033"/>
    </ligand>
</feature>
<proteinExistence type="inferred from homology"/>
<feature type="binding site" description="M1 metal binding site" evidence="13">
    <location>
        <position position="166"/>
    </location>
    <ligand>
        <name>Zn(2+)</name>
        <dbReference type="ChEBI" id="CHEBI:29105"/>
    </ligand>
</feature>
<evidence type="ECO:0000256" key="12">
    <source>
        <dbReference type="ARBA" id="ARBA00023136"/>
    </source>
</evidence>
<evidence type="ECO:0000256" key="5">
    <source>
        <dbReference type="ARBA" id="ARBA00022692"/>
    </source>
</evidence>
<keyword evidence="12 13" id="KW-0472">Membrane</keyword>
<feature type="transmembrane region" description="Helical" evidence="13">
    <location>
        <begin position="40"/>
        <end position="57"/>
    </location>
</feature>
<feature type="binding site" description="M2 metal binding site" evidence="13">
    <location>
        <position position="134"/>
    </location>
    <ligand>
        <name>Fe(2+)</name>
        <dbReference type="ChEBI" id="CHEBI:29033"/>
    </ligand>
</feature>
<organism evidence="14 15">
    <name type="scientific">Acinetobacter radioresistens</name>
    <dbReference type="NCBI Taxonomy" id="40216"/>
    <lineage>
        <taxon>Bacteria</taxon>
        <taxon>Pseudomonadati</taxon>
        <taxon>Pseudomonadota</taxon>
        <taxon>Gammaproteobacteria</taxon>
        <taxon>Moraxellales</taxon>
        <taxon>Moraxellaceae</taxon>
        <taxon>Acinetobacter</taxon>
    </lineage>
</organism>
<evidence type="ECO:0000256" key="8">
    <source>
        <dbReference type="ARBA" id="ARBA00022906"/>
    </source>
</evidence>
<keyword evidence="3 13" id="KW-0813">Transport</keyword>
<keyword evidence="9 13" id="KW-1133">Transmembrane helix</keyword>
<gene>
    <name evidence="13" type="primary">zupT</name>
    <name evidence="14" type="ORF">DIC32_13110</name>
</gene>
<evidence type="ECO:0000256" key="2">
    <source>
        <dbReference type="ARBA" id="ARBA00009703"/>
    </source>
</evidence>
<evidence type="ECO:0000256" key="7">
    <source>
        <dbReference type="ARBA" id="ARBA00022833"/>
    </source>
</evidence>
<dbReference type="GO" id="GO:0005385">
    <property type="term" value="F:zinc ion transmembrane transporter activity"/>
    <property type="evidence" value="ECO:0007669"/>
    <property type="project" value="UniProtKB-UniRule"/>
</dbReference>
<comment type="similarity">
    <text evidence="2 13">Belongs to the ZIP transporter (TC 2.A.5) family. ZupT subfamily.</text>
</comment>
<evidence type="ECO:0000256" key="9">
    <source>
        <dbReference type="ARBA" id="ARBA00022989"/>
    </source>
</evidence>
<accession>A0A3D3G3V4</accession>
<feature type="binding site" description="M2 metal binding site" evidence="13">
    <location>
        <position position="137"/>
    </location>
    <ligand>
        <name>Fe(2+)</name>
        <dbReference type="ChEBI" id="CHEBI:29033"/>
    </ligand>
</feature>
<feature type="transmembrane region" description="Helical" evidence="13">
    <location>
        <begin position="183"/>
        <end position="207"/>
    </location>
</feature>
<comment type="subcellular location">
    <subcellularLocation>
        <location evidence="1 13">Cell membrane</location>
        <topology evidence="1 13">Multi-pass membrane protein</topology>
    </subcellularLocation>
</comment>
<keyword evidence="7 13" id="KW-0862">Zinc</keyword>
<feature type="transmembrane region" description="Helical" evidence="13">
    <location>
        <begin position="12"/>
        <end position="33"/>
    </location>
</feature>
<dbReference type="RefSeq" id="WP_005017619.1">
    <property type="nucleotide sequence ID" value="NZ_CABKOV010000015.1"/>
</dbReference>
<feature type="transmembrane region" description="Helical" evidence="13">
    <location>
        <begin position="77"/>
        <end position="99"/>
    </location>
</feature>
<name>A0A3D3G3V4_ACIRA</name>
<dbReference type="HAMAP" id="MF_00548">
    <property type="entry name" value="ZupT"/>
    <property type="match status" value="1"/>
</dbReference>
<evidence type="ECO:0000256" key="4">
    <source>
        <dbReference type="ARBA" id="ARBA00022475"/>
    </source>
</evidence>
<evidence type="ECO:0000313" key="14">
    <source>
        <dbReference type="EMBL" id="HCM32257.1"/>
    </source>
</evidence>
<comment type="function">
    <text evidence="13">Mediates zinc uptake. May also transport other divalent cations.</text>
</comment>
<evidence type="ECO:0000256" key="11">
    <source>
        <dbReference type="ARBA" id="ARBA00023065"/>
    </source>
</evidence>
<keyword evidence="11 13" id="KW-0406">Ion transport</keyword>
<feature type="transmembrane region" description="Helical" evidence="13">
    <location>
        <begin position="213"/>
        <end position="235"/>
    </location>
</feature>
<feature type="binding site" description="M1 metal binding site" evidence="13">
    <location>
        <position position="162"/>
    </location>
    <ligand>
        <name>Zn(2+)</name>
        <dbReference type="ChEBI" id="CHEBI:29105"/>
    </ligand>
</feature>
<keyword evidence="8 13" id="KW-0864">Zinc transport</keyword>
<reference evidence="14 15" key="1">
    <citation type="journal article" date="2018" name="Nat. Biotechnol.">
        <title>A standardized bacterial taxonomy based on genome phylogeny substantially revises the tree of life.</title>
        <authorList>
            <person name="Parks D.H."/>
            <person name="Chuvochina M."/>
            <person name="Waite D.W."/>
            <person name="Rinke C."/>
            <person name="Skarshewski A."/>
            <person name="Chaumeil P.A."/>
            <person name="Hugenholtz P."/>
        </authorList>
    </citation>
    <scope>NUCLEOTIDE SEQUENCE [LARGE SCALE GENOMIC DNA]</scope>
    <source>
        <strain evidence="14">UBA10045</strain>
    </source>
</reference>
<evidence type="ECO:0000256" key="6">
    <source>
        <dbReference type="ARBA" id="ARBA00022723"/>
    </source>
</evidence>
<sequence length="269" mass="28591">MDNFMQQEVLTAFLVTLLAGLATVIGGALVLFFRQPSFRFLSFGLAFSAGAMVYVSLTEILNKSIASFSGAFDPKTGYALGTFSLLLGIILVLLLDHFIPNPHESVEKGTEHGLDQQQLMRTGLLTLFAITAHNLPEGLATFFATLESPTLGAPLAVAIAIHNIPEGVAIALPVYIATQNKKLALGASFVSGLAEPVGAALGYFILQPFMSDAIYGIVFGIIGGVMVYLALDELLPTAKRYSQGHETVYGLVSGMAILASSLVLFRFIS</sequence>
<evidence type="ECO:0000256" key="10">
    <source>
        <dbReference type="ARBA" id="ARBA00023004"/>
    </source>
</evidence>